<evidence type="ECO:0000313" key="2">
    <source>
        <dbReference type="Proteomes" id="UP000322699"/>
    </source>
</evidence>
<protein>
    <submittedName>
        <fullName evidence="1">Uncharacterized protein</fullName>
    </submittedName>
</protein>
<sequence>MLTEWRQRCVLCLQVFSRHPQIATVIRLSRGHLLPASRPAGHNLRVQHDRQHRFAPNARSILESRLPCGALINARIPMLNLC</sequence>
<dbReference type="EMBL" id="VRLW01000003">
    <property type="protein sequence ID" value="KAA1257234.1"/>
    <property type="molecule type" value="Genomic_DNA"/>
</dbReference>
<gene>
    <name evidence="1" type="ORF">LF1_53830</name>
</gene>
<dbReference type="AlphaFoldDB" id="A0A5B1CD17"/>
<evidence type="ECO:0000313" key="1">
    <source>
        <dbReference type="EMBL" id="KAA1257234.1"/>
    </source>
</evidence>
<reference evidence="1 2" key="1">
    <citation type="submission" date="2019-08" db="EMBL/GenBank/DDBJ databases">
        <title>Deep-cultivation of Planctomycetes and their phenomic and genomic characterization uncovers novel biology.</title>
        <authorList>
            <person name="Wiegand S."/>
            <person name="Jogler M."/>
            <person name="Boedeker C."/>
            <person name="Pinto D."/>
            <person name="Vollmers J."/>
            <person name="Rivas-Marin E."/>
            <person name="Kohn T."/>
            <person name="Peeters S.H."/>
            <person name="Heuer A."/>
            <person name="Rast P."/>
            <person name="Oberbeckmann S."/>
            <person name="Bunk B."/>
            <person name="Jeske O."/>
            <person name="Meyerdierks A."/>
            <person name="Storesund J.E."/>
            <person name="Kallscheuer N."/>
            <person name="Luecker S."/>
            <person name="Lage O.M."/>
            <person name="Pohl T."/>
            <person name="Merkel B.J."/>
            <person name="Hornburger P."/>
            <person name="Mueller R.-W."/>
            <person name="Bruemmer F."/>
            <person name="Labrenz M."/>
            <person name="Spormann A.M."/>
            <person name="Op Den Camp H."/>
            <person name="Overmann J."/>
            <person name="Amann R."/>
            <person name="Jetten M.S.M."/>
            <person name="Mascher T."/>
            <person name="Medema M.H."/>
            <person name="Devos D.P."/>
            <person name="Kaster A.-K."/>
            <person name="Ovreas L."/>
            <person name="Rohde M."/>
            <person name="Galperin M.Y."/>
            <person name="Jogler C."/>
        </authorList>
    </citation>
    <scope>NUCLEOTIDE SEQUENCE [LARGE SCALE GENOMIC DNA]</scope>
    <source>
        <strain evidence="1 2">LF1</strain>
    </source>
</reference>
<proteinExistence type="predicted"/>
<comment type="caution">
    <text evidence="1">The sequence shown here is derived from an EMBL/GenBank/DDBJ whole genome shotgun (WGS) entry which is preliminary data.</text>
</comment>
<organism evidence="1 2">
    <name type="scientific">Rubripirellula obstinata</name>
    <dbReference type="NCBI Taxonomy" id="406547"/>
    <lineage>
        <taxon>Bacteria</taxon>
        <taxon>Pseudomonadati</taxon>
        <taxon>Planctomycetota</taxon>
        <taxon>Planctomycetia</taxon>
        <taxon>Pirellulales</taxon>
        <taxon>Pirellulaceae</taxon>
        <taxon>Rubripirellula</taxon>
    </lineage>
</organism>
<name>A0A5B1CD17_9BACT</name>
<dbReference type="Proteomes" id="UP000322699">
    <property type="component" value="Unassembled WGS sequence"/>
</dbReference>
<keyword evidence="2" id="KW-1185">Reference proteome</keyword>
<accession>A0A5B1CD17</accession>